<organism evidence="9 10">
    <name type="scientific">Quercus lobata</name>
    <name type="common">Valley oak</name>
    <dbReference type="NCBI Taxonomy" id="97700"/>
    <lineage>
        <taxon>Eukaryota</taxon>
        <taxon>Viridiplantae</taxon>
        <taxon>Streptophyta</taxon>
        <taxon>Embryophyta</taxon>
        <taxon>Tracheophyta</taxon>
        <taxon>Spermatophyta</taxon>
        <taxon>Magnoliopsida</taxon>
        <taxon>eudicotyledons</taxon>
        <taxon>Gunneridae</taxon>
        <taxon>Pentapetalae</taxon>
        <taxon>rosids</taxon>
        <taxon>fabids</taxon>
        <taxon>Fagales</taxon>
        <taxon>Fagaceae</taxon>
        <taxon>Quercus</taxon>
    </lineage>
</organism>
<evidence type="ECO:0000256" key="5">
    <source>
        <dbReference type="ARBA" id="ARBA00022679"/>
    </source>
</evidence>
<dbReference type="Pfam" id="PF01554">
    <property type="entry name" value="MatE"/>
    <property type="match status" value="1"/>
</dbReference>
<reference evidence="9" key="2">
    <citation type="submission" date="2021-01" db="UniProtKB">
        <authorList>
            <consortium name="EnsemblPlants"/>
        </authorList>
    </citation>
    <scope>IDENTIFICATION</scope>
</reference>
<evidence type="ECO:0000256" key="6">
    <source>
        <dbReference type="ARBA" id="ARBA00022898"/>
    </source>
</evidence>
<evidence type="ECO:0000256" key="2">
    <source>
        <dbReference type="ARBA" id="ARBA00009320"/>
    </source>
</evidence>
<reference evidence="10" key="1">
    <citation type="journal article" date="2016" name="G3 (Bethesda)">
        <title>First Draft Assembly and Annotation of the Genome of a California Endemic Oak Quercus lobata Nee (Fagaceae).</title>
        <authorList>
            <person name="Sork V.L."/>
            <person name="Fitz-Gibbon S.T."/>
            <person name="Puiu D."/>
            <person name="Crepeau M."/>
            <person name="Gugger P.F."/>
            <person name="Sherman R."/>
            <person name="Stevens K."/>
            <person name="Langley C.H."/>
            <person name="Pellegrini M."/>
            <person name="Salzberg S.L."/>
        </authorList>
    </citation>
    <scope>NUCLEOTIDE SEQUENCE [LARGE SCALE GENOMIC DNA]</scope>
    <source>
        <strain evidence="10">cv. SW786</strain>
    </source>
</reference>
<dbReference type="PANTHER" id="PTHR42825:SF9">
    <property type="entry name" value="BRANCHED-CHAIN-AMINO-ACID AMINOTRANSFERASE 2, CHLOROPLASTIC"/>
    <property type="match status" value="1"/>
</dbReference>
<dbReference type="GO" id="GO:0016020">
    <property type="term" value="C:membrane"/>
    <property type="evidence" value="ECO:0007669"/>
    <property type="project" value="InterPro"/>
</dbReference>
<proteinExistence type="inferred from homology"/>
<dbReference type="Proteomes" id="UP000594261">
    <property type="component" value="Chromosome 2"/>
</dbReference>
<dbReference type="Gene3D" id="3.20.10.10">
    <property type="entry name" value="D-amino Acid Aminotransferase, subunit A, domain 2"/>
    <property type="match status" value="1"/>
</dbReference>
<dbReference type="AlphaFoldDB" id="A0A7N2QY51"/>
<dbReference type="Gramene" id="QL02p002019:mrna">
    <property type="protein sequence ID" value="QL02p002019:mrna"/>
    <property type="gene ID" value="QL02p002019"/>
</dbReference>
<dbReference type="EnsemblPlants" id="QL02p002019:mrna">
    <property type="protein sequence ID" value="QL02p002019:mrna"/>
    <property type="gene ID" value="QL02p002019"/>
</dbReference>
<keyword evidence="7" id="KW-0812">Transmembrane</keyword>
<evidence type="ECO:0000256" key="3">
    <source>
        <dbReference type="ARBA" id="ARBA00010199"/>
    </source>
</evidence>
<keyword evidence="4" id="KW-0032">Aminotransferase</keyword>
<feature type="transmembrane region" description="Helical" evidence="7">
    <location>
        <begin position="78"/>
        <end position="108"/>
    </location>
</feature>
<dbReference type="PANTHER" id="PTHR42825">
    <property type="entry name" value="AMINO ACID AMINOTRANSFERASE"/>
    <property type="match status" value="1"/>
</dbReference>
<sequence>MGVREQQQQQQQQQPLLTSTSVQNQEEELNASSLLRKTWLESKKLWAIAGPSFFSRLATFSMTFITQSFSGHLSDLDLATISIASTVIIAITFGFLVLPFPFSFFLIFHFHHDNYYLSQKLTLPLTIILRKISNCHDEFNHLTIILTRDDHFDVVGVRVANELGAGNAKGAKFATTISVLSTLMVGLLFWSIFIAFPENLAMIFTSSASVIEMVNDLAVLLAFIILFNCIQPVLSGAVIGSGWQAKVDFINIGSYYLVGVLLGWSLHFGITARLSISPADPPNPSNPPVPDPLQPDPTALMVGRGSRASKPDVGGSVSVPFLQNLFNPTRPKIERRAAISSFPIGCYYGFSSQASSSLQQMCEPSIYRDDDYADLDWDNLGFGIMPTDYMYLMKCSNGEDFEQGQLNRYGHIELGPAAGVLNYGQEVYEGTKVHRKEDGRLLLFRPEQNAIRMKFGAERMCMPSPSIDQFVDAVKQTVLANKRWVPPPGKGSLYIRPLLMGSGQILGLGAAPEYTFLVYVSPVGNYFKGNAISTPAVNGTILPGVTRRSIVEIARDHGYQVEERVIPIDELIDADEVFCTGTAVGVASVGSTTYEGKRIKFKMGA</sequence>
<feature type="compositionally biased region" description="Pro residues" evidence="8">
    <location>
        <begin position="279"/>
        <end position="295"/>
    </location>
</feature>
<evidence type="ECO:0000256" key="8">
    <source>
        <dbReference type="SAM" id="MobiDB-lite"/>
    </source>
</evidence>
<feature type="transmembrane region" description="Helical" evidence="7">
    <location>
        <begin position="45"/>
        <end position="66"/>
    </location>
</feature>
<dbReference type="GO" id="GO:0004084">
    <property type="term" value="F:branched-chain-amino-acid transaminase activity"/>
    <property type="evidence" value="ECO:0007669"/>
    <property type="project" value="InterPro"/>
</dbReference>
<dbReference type="Pfam" id="PF01063">
    <property type="entry name" value="Aminotran_4"/>
    <property type="match status" value="1"/>
</dbReference>
<feature type="region of interest" description="Disordered" evidence="8">
    <location>
        <begin position="1"/>
        <end position="23"/>
    </location>
</feature>
<keyword evidence="7" id="KW-0472">Membrane</keyword>
<evidence type="ECO:0000256" key="7">
    <source>
        <dbReference type="RuleBase" id="RU004914"/>
    </source>
</evidence>
<dbReference type="InterPro" id="IPR043131">
    <property type="entry name" value="BCAT-like_N"/>
</dbReference>
<dbReference type="GO" id="GO:0042910">
    <property type="term" value="F:xenobiotic transmembrane transporter activity"/>
    <property type="evidence" value="ECO:0007669"/>
    <property type="project" value="InterPro"/>
</dbReference>
<dbReference type="InterPro" id="IPR002528">
    <property type="entry name" value="MATE_fam"/>
</dbReference>
<keyword evidence="7" id="KW-1133">Transmembrane helix</keyword>
<accession>A0A7N2QY51</accession>
<name>A0A7N2QY51_QUELO</name>
<comment type="caution">
    <text evidence="7">Lacks conserved residue(s) required for the propagation of feature annotation.</text>
</comment>
<feature type="region of interest" description="Disordered" evidence="8">
    <location>
        <begin position="279"/>
        <end position="314"/>
    </location>
</feature>
<protein>
    <recommendedName>
        <fullName evidence="7">Protein DETOXIFICATION</fullName>
    </recommendedName>
    <alternativeName>
        <fullName evidence="7">Multidrug and toxic compound extrusion protein</fullName>
    </alternativeName>
</protein>
<feature type="transmembrane region" description="Helical" evidence="7">
    <location>
        <begin position="217"/>
        <end position="243"/>
    </location>
</feature>
<feature type="transmembrane region" description="Helical" evidence="7">
    <location>
        <begin position="177"/>
        <end position="197"/>
    </location>
</feature>
<feature type="transmembrane region" description="Helical" evidence="7">
    <location>
        <begin position="255"/>
        <end position="276"/>
    </location>
</feature>
<comment type="similarity">
    <text evidence="3 7">Belongs to the multi antimicrobial extrusion (MATE) (TC 2.A.66.1) family.</text>
</comment>
<comment type="cofactor">
    <cofactor evidence="1">
        <name>pyridoxal 5'-phosphate</name>
        <dbReference type="ChEBI" id="CHEBI:597326"/>
    </cofactor>
</comment>
<dbReference type="GO" id="GO:0015297">
    <property type="term" value="F:antiporter activity"/>
    <property type="evidence" value="ECO:0007669"/>
    <property type="project" value="InterPro"/>
</dbReference>
<dbReference type="InterPro" id="IPR043132">
    <property type="entry name" value="BCAT-like_C"/>
</dbReference>
<keyword evidence="10" id="KW-1185">Reference proteome</keyword>
<evidence type="ECO:0000313" key="10">
    <source>
        <dbReference type="Proteomes" id="UP000594261"/>
    </source>
</evidence>
<comment type="similarity">
    <text evidence="2">Belongs to the class-IV pyridoxal-phosphate-dependent aminotransferase family.</text>
</comment>
<dbReference type="InterPro" id="IPR036038">
    <property type="entry name" value="Aminotransferase-like"/>
</dbReference>
<evidence type="ECO:0000256" key="4">
    <source>
        <dbReference type="ARBA" id="ARBA00022576"/>
    </source>
</evidence>
<dbReference type="Gene3D" id="3.30.470.10">
    <property type="match status" value="1"/>
</dbReference>
<evidence type="ECO:0000256" key="1">
    <source>
        <dbReference type="ARBA" id="ARBA00001933"/>
    </source>
</evidence>
<keyword evidence="6" id="KW-0663">Pyridoxal phosphate</keyword>
<dbReference type="InterPro" id="IPR001544">
    <property type="entry name" value="Aminotrans_IV"/>
</dbReference>
<feature type="compositionally biased region" description="Low complexity" evidence="8">
    <location>
        <begin position="1"/>
        <end position="14"/>
    </location>
</feature>
<dbReference type="SUPFAM" id="SSF56752">
    <property type="entry name" value="D-aminoacid aminotransferase-like PLP-dependent enzymes"/>
    <property type="match status" value="1"/>
</dbReference>
<evidence type="ECO:0000313" key="9">
    <source>
        <dbReference type="EnsemblPlants" id="QL02p002019:mrna"/>
    </source>
</evidence>
<keyword evidence="5" id="KW-0808">Transferase</keyword>
<dbReference type="InterPro" id="IPR005786">
    <property type="entry name" value="B_amino_transII"/>
</dbReference>
<dbReference type="FunFam" id="3.30.470.10:FF:000003">
    <property type="entry name" value="Branched-chain-amino-acid aminotransferase"/>
    <property type="match status" value="1"/>
</dbReference>
<dbReference type="InParanoid" id="A0A7N2QY51"/>
<dbReference type="GO" id="GO:0009081">
    <property type="term" value="P:branched-chain amino acid metabolic process"/>
    <property type="evidence" value="ECO:0007669"/>
    <property type="project" value="InterPro"/>
</dbReference>